<feature type="compositionally biased region" description="Basic and acidic residues" evidence="1">
    <location>
        <begin position="295"/>
        <end position="306"/>
    </location>
</feature>
<dbReference type="SMART" id="SM00974">
    <property type="entry name" value="T5orf172"/>
    <property type="match status" value="1"/>
</dbReference>
<reference evidence="4 5" key="1">
    <citation type="submission" date="2024-09" db="EMBL/GenBank/DDBJ databases">
        <title>Rethinking Asexuality: The Enigmatic Case of Functional Sexual Genes in Lepraria (Stereocaulaceae).</title>
        <authorList>
            <person name="Doellman M."/>
            <person name="Sun Y."/>
            <person name="Barcenas-Pena A."/>
            <person name="Lumbsch H.T."/>
            <person name="Grewe F."/>
        </authorList>
    </citation>
    <scope>NUCLEOTIDE SEQUENCE [LARGE SCALE GENOMIC DNA]</scope>
    <source>
        <strain evidence="4 5">Grewe 0041</strain>
    </source>
</reference>
<keyword evidence="5" id="KW-1185">Reference proteome</keyword>
<accession>A0ABR4B9X5</accession>
<feature type="region of interest" description="Disordered" evidence="1">
    <location>
        <begin position="294"/>
        <end position="413"/>
    </location>
</feature>
<evidence type="ECO:0000313" key="4">
    <source>
        <dbReference type="EMBL" id="KAL2054405.1"/>
    </source>
</evidence>
<feature type="transmembrane region" description="Helical" evidence="2">
    <location>
        <begin position="732"/>
        <end position="752"/>
    </location>
</feature>
<comment type="caution">
    <text evidence="4">The sequence shown here is derived from an EMBL/GenBank/DDBJ whole genome shotgun (WGS) entry which is preliminary data.</text>
</comment>
<feature type="compositionally biased region" description="Polar residues" evidence="1">
    <location>
        <begin position="312"/>
        <end position="323"/>
    </location>
</feature>
<dbReference type="Proteomes" id="UP001590951">
    <property type="component" value="Unassembled WGS sequence"/>
</dbReference>
<dbReference type="InterPro" id="IPR018306">
    <property type="entry name" value="Phage_T5_Orf172_DNA-bd"/>
</dbReference>
<feature type="compositionally biased region" description="Basic residues" evidence="1">
    <location>
        <begin position="343"/>
        <end position="358"/>
    </location>
</feature>
<evidence type="ECO:0000256" key="2">
    <source>
        <dbReference type="SAM" id="Phobius"/>
    </source>
</evidence>
<evidence type="ECO:0000313" key="5">
    <source>
        <dbReference type="Proteomes" id="UP001590951"/>
    </source>
</evidence>
<feature type="transmembrane region" description="Helical" evidence="2">
    <location>
        <begin position="759"/>
        <end position="778"/>
    </location>
</feature>
<evidence type="ECO:0000256" key="1">
    <source>
        <dbReference type="SAM" id="MobiDB-lite"/>
    </source>
</evidence>
<evidence type="ECO:0000259" key="3">
    <source>
        <dbReference type="SMART" id="SM00974"/>
    </source>
</evidence>
<dbReference type="PANTHER" id="PTHR28094">
    <property type="entry name" value="MEIOTICALLY UP-REGULATED GENE 113 PROTEIN"/>
    <property type="match status" value="1"/>
</dbReference>
<gene>
    <name evidence="4" type="ORF">ABVK25_005153</name>
</gene>
<feature type="compositionally biased region" description="Polar residues" evidence="1">
    <location>
        <begin position="399"/>
        <end position="413"/>
    </location>
</feature>
<dbReference type="PANTHER" id="PTHR28094:SF1">
    <property type="entry name" value="MEIOTICALLY UP-REGULATED GENE 113 PROTEIN"/>
    <property type="match status" value="1"/>
</dbReference>
<feature type="domain" description="Bacteriophage T5 Orf172 DNA-binding" evidence="3">
    <location>
        <begin position="536"/>
        <end position="641"/>
    </location>
</feature>
<organism evidence="4 5">
    <name type="scientific">Lepraria finkii</name>
    <dbReference type="NCBI Taxonomy" id="1340010"/>
    <lineage>
        <taxon>Eukaryota</taxon>
        <taxon>Fungi</taxon>
        <taxon>Dikarya</taxon>
        <taxon>Ascomycota</taxon>
        <taxon>Pezizomycotina</taxon>
        <taxon>Lecanoromycetes</taxon>
        <taxon>OSLEUM clade</taxon>
        <taxon>Lecanoromycetidae</taxon>
        <taxon>Lecanorales</taxon>
        <taxon>Lecanorineae</taxon>
        <taxon>Stereocaulaceae</taxon>
        <taxon>Lepraria</taxon>
    </lineage>
</organism>
<name>A0ABR4B9X5_9LECA</name>
<keyword evidence="2" id="KW-0812">Transmembrane</keyword>
<keyword evidence="2" id="KW-0472">Membrane</keyword>
<dbReference type="EMBL" id="JBHFEH010000015">
    <property type="protein sequence ID" value="KAL2054405.1"/>
    <property type="molecule type" value="Genomic_DNA"/>
</dbReference>
<dbReference type="InterPro" id="IPR053006">
    <property type="entry name" value="Meiosis_regulatory"/>
</dbReference>
<dbReference type="Pfam" id="PF10544">
    <property type="entry name" value="T5orf172"/>
    <property type="match status" value="1"/>
</dbReference>
<protein>
    <recommendedName>
        <fullName evidence="3">Bacteriophage T5 Orf172 DNA-binding domain-containing protein</fullName>
    </recommendedName>
</protein>
<sequence>MYYDFQTLLSFSSERRNLLSAMDPLCGPTPLQKLLKLYDANTCHCLGCSFPAHEGCRNKVDSDNDKFKLALTDLRNLLSVNWEDHGPGLIDMLKSIAHAFSCSKHQQASGHISQFTYYWLALDSLPNLVKCMGFVLGLAPGISAEVNLEPWCGERGCTEDRHCVQAVVNRLTADKVWILRKALENLTGQWLDSKNNKSGPSRLRGMLDARISISLRNSDYGMLCQADQRWKSWHLMCSSKYLDDAQAAALEGDWESPLKSRVRNTRTQKFESNIGSKVEGPLKFDKASSLTAIEESPRRDALHENLARGPSNLRSVSSSQATISRPLISERNIHSSAPIVLQQRKRRQNLAPRDRRRASAPQALEPLDDGPSDKTKDSGQLPGLPKPKKRRQSYDPAVSNDQNSPTAAGVTLQSTSGHSALLGQQLQISSPPESTVPLRAGDPGGDRIAEEIEIETGHHPSNLSSGAFETFSEDHSVLDDTGELIDPHSFPDFQPLEGQGQKSAKVIAHSIFDVMQKPLSDKKELDKGRIYTLRMLSHPGYVKIGRTKNTILERKKQIDACFPYGLEIINEDDHCKRPNHTRIEALVHAELQNYRRYFKCHCQRKTRGKKLHDCEGNDGMTQHGEWFQIDEDKACEVVSRWRKWMSMDPYSDGNLRPTEQARVDHYSEDPQLMETLTVGEDGEEHWDWNKYMDSPQWRLHSLWIYKTLFGPRFDKSNCSRWDSLAKHWKSNVIFYFTCLLLPYVLFVVLYLLPPMYSSTLAFAVTNSAIIGAGAISYAA</sequence>
<proteinExistence type="predicted"/>
<keyword evidence="2" id="KW-1133">Transmembrane helix</keyword>